<feature type="region of interest" description="Disordered" evidence="3">
    <location>
        <begin position="52"/>
        <end position="79"/>
    </location>
</feature>
<dbReference type="PROSITE" id="PS51186">
    <property type="entry name" value="GNAT"/>
    <property type="match status" value="1"/>
</dbReference>
<evidence type="ECO:0000256" key="3">
    <source>
        <dbReference type="SAM" id="MobiDB-lite"/>
    </source>
</evidence>
<evidence type="ECO:0000313" key="6">
    <source>
        <dbReference type="Proteomes" id="UP000815325"/>
    </source>
</evidence>
<evidence type="ECO:0000256" key="2">
    <source>
        <dbReference type="ARBA" id="ARBA00023315"/>
    </source>
</evidence>
<organism evidence="5 6">
    <name type="scientific">Dunaliella salina</name>
    <name type="common">Green alga</name>
    <name type="synonym">Protococcus salinus</name>
    <dbReference type="NCBI Taxonomy" id="3046"/>
    <lineage>
        <taxon>Eukaryota</taxon>
        <taxon>Viridiplantae</taxon>
        <taxon>Chlorophyta</taxon>
        <taxon>core chlorophytes</taxon>
        <taxon>Chlorophyceae</taxon>
        <taxon>CS clade</taxon>
        <taxon>Chlamydomonadales</taxon>
        <taxon>Dunaliellaceae</taxon>
        <taxon>Dunaliella</taxon>
    </lineage>
</organism>
<reference evidence="5" key="1">
    <citation type="submission" date="2017-08" db="EMBL/GenBank/DDBJ databases">
        <authorList>
            <person name="Polle J.E."/>
            <person name="Barry K."/>
            <person name="Cushman J."/>
            <person name="Schmutz J."/>
            <person name="Tran D."/>
            <person name="Hathwaick L.T."/>
            <person name="Yim W.C."/>
            <person name="Jenkins J."/>
            <person name="Mckie-Krisberg Z.M."/>
            <person name="Prochnik S."/>
            <person name="Lindquist E."/>
            <person name="Dockter R.B."/>
            <person name="Adam C."/>
            <person name="Molina H."/>
            <person name="Bunkerborg J."/>
            <person name="Jin E."/>
            <person name="Buchheim M."/>
            <person name="Magnuson J."/>
        </authorList>
    </citation>
    <scope>NUCLEOTIDE SEQUENCE</scope>
    <source>
        <strain evidence="5">CCAP 19/18</strain>
    </source>
</reference>
<sequence>MQLRLHHAAHSSCSPHLFRNSRCSAVRPIGAPVGLQGTSSIQISPSLRQKPRLTYAGSSSSDGMSPDKTQFGERFEGNIPAPTITKDEAHFESMGLEFVNVQEGLALTDLQDLFLKVGFAKRDPDRLKVAIENTYHLIWIRATKQSRLAKLGQLVGFARATSDGVLSATIWDVAVAPAWQRTGLGRALIERLTAKLVNDGIPTITLYAEPGVVGLYEKLGFIRDPEGIKGMAFQRQKKKAAPARRR</sequence>
<dbReference type="PANTHER" id="PTHR43626:SF4">
    <property type="entry name" value="GCN5-RELATED N-ACETYLTRANSFERASE 2, CHLOROPLASTIC"/>
    <property type="match status" value="1"/>
</dbReference>
<comment type="caution">
    <text evidence="5">The sequence shown here is derived from an EMBL/GenBank/DDBJ whole genome shotgun (WGS) entry which is preliminary data.</text>
</comment>
<evidence type="ECO:0000259" key="4">
    <source>
        <dbReference type="PROSITE" id="PS51186"/>
    </source>
</evidence>
<dbReference type="InterPro" id="IPR000182">
    <property type="entry name" value="GNAT_dom"/>
</dbReference>
<evidence type="ECO:0000313" key="5">
    <source>
        <dbReference type="EMBL" id="KAF5838027.1"/>
    </source>
</evidence>
<keyword evidence="2" id="KW-0012">Acyltransferase</keyword>
<dbReference type="Pfam" id="PF00583">
    <property type="entry name" value="Acetyltransf_1"/>
    <property type="match status" value="1"/>
</dbReference>
<dbReference type="PANTHER" id="PTHR43626">
    <property type="entry name" value="ACYL-COA N-ACYLTRANSFERASE"/>
    <property type="match status" value="1"/>
</dbReference>
<dbReference type="CDD" id="cd04301">
    <property type="entry name" value="NAT_SF"/>
    <property type="match status" value="1"/>
</dbReference>
<gene>
    <name evidence="5" type="ORF">DUNSADRAFT_3514</name>
</gene>
<dbReference type="EMBL" id="MU069594">
    <property type="protein sequence ID" value="KAF5838027.1"/>
    <property type="molecule type" value="Genomic_DNA"/>
</dbReference>
<name>A0ABQ7GTU9_DUNSA</name>
<dbReference type="InterPro" id="IPR016181">
    <property type="entry name" value="Acyl_CoA_acyltransferase"/>
</dbReference>
<proteinExistence type="predicted"/>
<evidence type="ECO:0000256" key="1">
    <source>
        <dbReference type="ARBA" id="ARBA00022679"/>
    </source>
</evidence>
<dbReference type="Proteomes" id="UP000815325">
    <property type="component" value="Unassembled WGS sequence"/>
</dbReference>
<dbReference type="SUPFAM" id="SSF55729">
    <property type="entry name" value="Acyl-CoA N-acyltransferases (Nat)"/>
    <property type="match status" value="1"/>
</dbReference>
<keyword evidence="1" id="KW-0808">Transferase</keyword>
<keyword evidence="6" id="KW-1185">Reference proteome</keyword>
<protein>
    <submittedName>
        <fullName evidence="5">Acyl-CoA N-acyltransferase</fullName>
    </submittedName>
</protein>
<dbReference type="InterPro" id="IPR045039">
    <property type="entry name" value="NSI-like"/>
</dbReference>
<accession>A0ABQ7GTU9</accession>
<dbReference type="Gene3D" id="3.40.630.30">
    <property type="match status" value="1"/>
</dbReference>
<feature type="domain" description="N-acetyltransferase" evidence="4">
    <location>
        <begin position="96"/>
        <end position="240"/>
    </location>
</feature>